<dbReference type="Gene3D" id="3.30.70.100">
    <property type="match status" value="1"/>
</dbReference>
<keyword evidence="6 7" id="KW-0472">Membrane</keyword>
<feature type="domain" description="Mechanosensitive ion channel MscS C-terminal" evidence="10">
    <location>
        <begin position="498"/>
        <end position="585"/>
    </location>
</feature>
<sequence>MPLITKLKKYRRKYQRFFWLGCVVLALLLIIPHPSQAQFVMPQGFSTQGDYQPPGVSRYGPIEVAPVRSPVDNSFLFDVASPTVYNRQENTSEVPVEQRAQDIESKLELAIFTRDMNPDDLRVETSRLNNVVVVTVSNDDYPLPLVLASVTENDADFNGQPIDVLAEQWRDKLDKEIRRGQASTTQEALQQSFTKAFQIFAVLVVATVIIGGIKYLISRYHQRLLKQKQAIAAEKQAESESLANHDQDPIEVSYTTPEVLGEQQRLFWQRLPQILSIDRKIGFWKFVQWLLFWVIILGWYFGLFAIFREIPGLATLSGAILGRPLQLLLLWFFIGLVIRISHRLIELLKNNWQNNNTAGLNKFINLGDNQRRDLRISTIAGAIKGMVTVVITASGLLTALTIVGIPTGSVVAIGGLLALAISFGAQSLVKDLVDGFLVLAEDQYAIGDVIDVGFAAGGVENLNLRVTQLRSAGGELVTIPNSAITQVKNLTRSWSRANLSVNVAYDTDPAKAINVLRQVGEDLYNDPEWHDKMLAVPDVLGIDSLTHEGMSITIWIQTAPAQQWSVGRELRFRVRQALTENNIEIGVPRQIYTTNASANPPFSALESSAES</sequence>
<dbReference type="InterPro" id="IPR045276">
    <property type="entry name" value="YbiO_bact"/>
</dbReference>
<accession>A0ABR9VVJ0</accession>
<dbReference type="SUPFAM" id="SSF50182">
    <property type="entry name" value="Sm-like ribonucleoproteins"/>
    <property type="match status" value="1"/>
</dbReference>
<evidence type="ECO:0000256" key="5">
    <source>
        <dbReference type="ARBA" id="ARBA00022989"/>
    </source>
</evidence>
<dbReference type="PANTHER" id="PTHR30460">
    <property type="entry name" value="MODERATE CONDUCTANCE MECHANOSENSITIVE CHANNEL YBIO"/>
    <property type="match status" value="1"/>
</dbReference>
<name>A0ABR9VVJ0_9SYNC</name>
<dbReference type="Gene3D" id="1.10.287.1260">
    <property type="match status" value="1"/>
</dbReference>
<dbReference type="Pfam" id="PF21088">
    <property type="entry name" value="MS_channel_1st"/>
    <property type="match status" value="1"/>
</dbReference>
<evidence type="ECO:0000259" key="10">
    <source>
        <dbReference type="Pfam" id="PF21082"/>
    </source>
</evidence>
<comment type="similarity">
    <text evidence="2">Belongs to the MscS (TC 1.A.23) family.</text>
</comment>
<evidence type="ECO:0000259" key="9">
    <source>
        <dbReference type="Pfam" id="PF00924"/>
    </source>
</evidence>
<proteinExistence type="inferred from homology"/>
<dbReference type="InterPro" id="IPR006685">
    <property type="entry name" value="MscS_channel_2nd"/>
</dbReference>
<keyword evidence="8" id="KW-0732">Signal</keyword>
<feature type="domain" description="Mechanosensitive ion channel MscS" evidence="9">
    <location>
        <begin position="428"/>
        <end position="492"/>
    </location>
</feature>
<dbReference type="Proteomes" id="UP000658720">
    <property type="component" value="Unassembled WGS sequence"/>
</dbReference>
<dbReference type="InterPro" id="IPR023408">
    <property type="entry name" value="MscS_beta-dom_sf"/>
</dbReference>
<protein>
    <submittedName>
        <fullName evidence="12">Mechanosensitive ion channel family protein</fullName>
    </submittedName>
</protein>
<evidence type="ECO:0000313" key="12">
    <source>
        <dbReference type="EMBL" id="MBE9255367.1"/>
    </source>
</evidence>
<dbReference type="SUPFAM" id="SSF82689">
    <property type="entry name" value="Mechanosensitive channel protein MscS (YggB), C-terminal domain"/>
    <property type="match status" value="1"/>
</dbReference>
<evidence type="ECO:0000256" key="2">
    <source>
        <dbReference type="ARBA" id="ARBA00008017"/>
    </source>
</evidence>
<dbReference type="PANTHER" id="PTHR30460:SF0">
    <property type="entry name" value="MODERATE CONDUCTANCE MECHANOSENSITIVE CHANNEL YBIO"/>
    <property type="match status" value="1"/>
</dbReference>
<dbReference type="InterPro" id="IPR010920">
    <property type="entry name" value="LSM_dom_sf"/>
</dbReference>
<comment type="subcellular location">
    <subcellularLocation>
        <location evidence="1">Cell membrane</location>
        <topology evidence="1">Multi-pass membrane protein</topology>
    </subcellularLocation>
</comment>
<dbReference type="Pfam" id="PF00924">
    <property type="entry name" value="MS_channel_2nd"/>
    <property type="match status" value="1"/>
</dbReference>
<dbReference type="Gene3D" id="2.30.30.60">
    <property type="match status" value="1"/>
</dbReference>
<reference evidence="12 13" key="1">
    <citation type="submission" date="2020-10" db="EMBL/GenBank/DDBJ databases">
        <authorList>
            <person name="Castelo-Branco R."/>
            <person name="Eusebio N."/>
            <person name="Adriana R."/>
            <person name="Vieira A."/>
            <person name="Brugerolle De Fraissinette N."/>
            <person name="Rezende De Castro R."/>
            <person name="Schneider M.P."/>
            <person name="Vasconcelos V."/>
            <person name="Leao P.N."/>
        </authorList>
    </citation>
    <scope>NUCLEOTIDE SEQUENCE [LARGE SCALE GENOMIC DNA]</scope>
    <source>
        <strain evidence="12 13">LEGE 00031</strain>
    </source>
</reference>
<feature type="transmembrane region" description="Helical" evidence="7">
    <location>
        <begin position="196"/>
        <end position="217"/>
    </location>
</feature>
<dbReference type="InterPro" id="IPR049278">
    <property type="entry name" value="MS_channel_C"/>
</dbReference>
<dbReference type="InterPro" id="IPR049142">
    <property type="entry name" value="MS_channel_1st"/>
</dbReference>
<feature type="domain" description="Mechanosensitive ion channel transmembrane helices 2/3" evidence="11">
    <location>
        <begin position="386"/>
        <end position="426"/>
    </location>
</feature>
<evidence type="ECO:0000256" key="8">
    <source>
        <dbReference type="SAM" id="SignalP"/>
    </source>
</evidence>
<evidence type="ECO:0000256" key="6">
    <source>
        <dbReference type="ARBA" id="ARBA00023136"/>
    </source>
</evidence>
<feature type="transmembrane region" description="Helical" evidence="7">
    <location>
        <begin position="313"/>
        <end position="338"/>
    </location>
</feature>
<evidence type="ECO:0000256" key="7">
    <source>
        <dbReference type="SAM" id="Phobius"/>
    </source>
</evidence>
<gene>
    <name evidence="12" type="ORF">IQ217_16295</name>
</gene>
<dbReference type="RefSeq" id="WP_194020758.1">
    <property type="nucleotide sequence ID" value="NZ_JADEVV010000060.1"/>
</dbReference>
<evidence type="ECO:0000256" key="4">
    <source>
        <dbReference type="ARBA" id="ARBA00022692"/>
    </source>
</evidence>
<evidence type="ECO:0000256" key="1">
    <source>
        <dbReference type="ARBA" id="ARBA00004651"/>
    </source>
</evidence>
<keyword evidence="13" id="KW-1185">Reference proteome</keyword>
<keyword evidence="5 7" id="KW-1133">Transmembrane helix</keyword>
<dbReference type="Pfam" id="PF21082">
    <property type="entry name" value="MS_channel_3rd"/>
    <property type="match status" value="1"/>
</dbReference>
<comment type="caution">
    <text evidence="12">The sequence shown here is derived from an EMBL/GenBank/DDBJ whole genome shotgun (WGS) entry which is preliminary data.</text>
</comment>
<evidence type="ECO:0000256" key="3">
    <source>
        <dbReference type="ARBA" id="ARBA00022475"/>
    </source>
</evidence>
<feature type="transmembrane region" description="Helical" evidence="7">
    <location>
        <begin position="286"/>
        <end position="307"/>
    </location>
</feature>
<keyword evidence="4 7" id="KW-0812">Transmembrane</keyword>
<evidence type="ECO:0000313" key="13">
    <source>
        <dbReference type="Proteomes" id="UP000658720"/>
    </source>
</evidence>
<organism evidence="12 13">
    <name type="scientific">Synechocystis salina LEGE 00031</name>
    <dbReference type="NCBI Taxonomy" id="1828736"/>
    <lineage>
        <taxon>Bacteria</taxon>
        <taxon>Bacillati</taxon>
        <taxon>Cyanobacteriota</taxon>
        <taxon>Cyanophyceae</taxon>
        <taxon>Synechococcales</taxon>
        <taxon>Merismopediaceae</taxon>
        <taxon>Synechocystis</taxon>
    </lineage>
</organism>
<feature type="chain" id="PRO_5045873264" evidence="8">
    <location>
        <begin position="38"/>
        <end position="611"/>
    </location>
</feature>
<feature type="signal peptide" evidence="8">
    <location>
        <begin position="1"/>
        <end position="37"/>
    </location>
</feature>
<feature type="transmembrane region" description="Helical" evidence="7">
    <location>
        <begin position="381"/>
        <end position="403"/>
    </location>
</feature>
<feature type="transmembrane region" description="Helical" evidence="7">
    <location>
        <begin position="409"/>
        <end position="429"/>
    </location>
</feature>
<keyword evidence="3" id="KW-1003">Cell membrane</keyword>
<dbReference type="InterPro" id="IPR011066">
    <property type="entry name" value="MscS_channel_C_sf"/>
</dbReference>
<dbReference type="EMBL" id="JADEVV010000060">
    <property type="protein sequence ID" value="MBE9255367.1"/>
    <property type="molecule type" value="Genomic_DNA"/>
</dbReference>
<evidence type="ECO:0000259" key="11">
    <source>
        <dbReference type="Pfam" id="PF21088"/>
    </source>
</evidence>